<proteinExistence type="predicted"/>
<evidence type="ECO:0000259" key="2">
    <source>
        <dbReference type="Pfam" id="PF09822"/>
    </source>
</evidence>
<evidence type="ECO:0000259" key="3">
    <source>
        <dbReference type="Pfam" id="PF23357"/>
    </source>
</evidence>
<dbReference type="Pfam" id="PF09822">
    <property type="entry name" value="ABC_transp_aux"/>
    <property type="match status" value="1"/>
</dbReference>
<comment type="caution">
    <text evidence="4">The sequence shown here is derived from an EMBL/GenBank/DDBJ whole genome shotgun (WGS) entry which is preliminary data.</text>
</comment>
<gene>
    <name evidence="4" type="primary">gldG</name>
    <name evidence="4" type="ORF">DWB61_03560</name>
</gene>
<organism evidence="4 5">
    <name type="scientific">Ancylomarina euxinus</name>
    <dbReference type="NCBI Taxonomy" id="2283627"/>
    <lineage>
        <taxon>Bacteria</taxon>
        <taxon>Pseudomonadati</taxon>
        <taxon>Bacteroidota</taxon>
        <taxon>Bacteroidia</taxon>
        <taxon>Marinilabiliales</taxon>
        <taxon>Marinifilaceae</taxon>
        <taxon>Ancylomarina</taxon>
    </lineage>
</organism>
<dbReference type="Pfam" id="PF23357">
    <property type="entry name" value="DUF7088"/>
    <property type="match status" value="1"/>
</dbReference>
<dbReference type="RefSeq" id="WP_125029512.1">
    <property type="nucleotide sequence ID" value="NZ_JAPXVP010000002.1"/>
</dbReference>
<keyword evidence="1" id="KW-0472">Membrane</keyword>
<evidence type="ECO:0000313" key="5">
    <source>
        <dbReference type="Proteomes" id="UP000285794"/>
    </source>
</evidence>
<feature type="domain" description="ABC-type uncharacterised transport system" evidence="2">
    <location>
        <begin position="196"/>
        <end position="499"/>
    </location>
</feature>
<feature type="domain" description="DUF7088" evidence="3">
    <location>
        <begin position="39"/>
        <end position="148"/>
    </location>
</feature>
<dbReference type="AlphaFoldDB" id="A0A425Y7D4"/>
<keyword evidence="5" id="KW-1185">Reference proteome</keyword>
<dbReference type="NCBIfam" id="TIGR03521">
    <property type="entry name" value="GldG"/>
    <property type="match status" value="1"/>
</dbReference>
<sequence>MQITNKKKSLVQLFLSVFLVLFVYQLLQIFHFRVDLTSEKRFTLSDNTKQLLSELEKPVYFEIYLDGDLPHGFNKLKNATVDLIEEFESYAHVEITYSFVDPNSVLNPKQKDKNLRELSERGLKPTSIQETSRDGSVKQKVIVPGLFVHDGKKETPINLLKSVTGLSADQNLNHSIESIEYELSMAIRLLNQTKVKEVAFFTGQGELGEYEVADFTASLLQRYKVSRATAYELSKDYKRFDCVIVAQPRNEFSEKAKYALDQYIMNGGRVMWLIDEVAASMDSISAKGMSMAFYKPLNLEDQLFKYGVRINPDLVMDVQSQLIPVQSSTAGQNGKYVPAPWYYSPLLAPPSNHPITRKLNMVRVEFANSIDKVGKDPNLKHTVLLASSDRTRLEKVPTPIRLDIVGQKMSAKDFPDGPKVMSVLIEGQFQSIFKNRIWEGIDKSTYKSESEPGKMIVISDGDIIKNRVRGVGSNIQMEALGYDRYSRKTYGNRNFLLNCVDYLCDDEGWMNLRSREVKLRLMDKTKIRENRLFYQILNLGLPIVLLILFALVWHFIRKRRYAN</sequence>
<evidence type="ECO:0000256" key="1">
    <source>
        <dbReference type="SAM" id="Phobius"/>
    </source>
</evidence>
<dbReference type="Proteomes" id="UP000285794">
    <property type="component" value="Unassembled WGS sequence"/>
</dbReference>
<evidence type="ECO:0000313" key="4">
    <source>
        <dbReference type="EMBL" id="RRG24202.1"/>
    </source>
</evidence>
<dbReference type="OrthoDB" id="9777219at2"/>
<feature type="transmembrane region" description="Helical" evidence="1">
    <location>
        <begin position="532"/>
        <end position="556"/>
    </location>
</feature>
<dbReference type="EMBL" id="QQWG01000002">
    <property type="protein sequence ID" value="RRG24202.1"/>
    <property type="molecule type" value="Genomic_DNA"/>
</dbReference>
<dbReference type="InterPro" id="IPR055396">
    <property type="entry name" value="DUF7088"/>
</dbReference>
<protein>
    <submittedName>
        <fullName evidence="4">Gliding motility-associated ABC transporter substrate-binding protein GldG</fullName>
    </submittedName>
</protein>
<accession>A0A425Y7D4</accession>
<keyword evidence="1" id="KW-0812">Transmembrane</keyword>
<reference evidence="4 5" key="1">
    <citation type="submission" date="2018-07" db="EMBL/GenBank/DDBJ databases">
        <title>Draft genome sequence of Ancylomarina sp. M1P.</title>
        <authorList>
            <person name="Yadav S."/>
            <person name="Villanueva L."/>
            <person name="Damste J.S.S."/>
        </authorList>
    </citation>
    <scope>NUCLEOTIDE SEQUENCE [LARGE SCALE GENOMIC DNA]</scope>
    <source>
        <strain evidence="4 5">M1P</strain>
    </source>
</reference>
<name>A0A425Y7D4_9BACT</name>
<keyword evidence="1" id="KW-1133">Transmembrane helix</keyword>
<dbReference type="InterPro" id="IPR019196">
    <property type="entry name" value="ABC_transp_unknown"/>
</dbReference>
<dbReference type="InterPro" id="IPR019863">
    <property type="entry name" value="Motility-assoc_ABC-rel_GldG"/>
</dbReference>